<keyword evidence="3" id="KW-0804">Transcription</keyword>
<dbReference type="CDD" id="cd07377">
    <property type="entry name" value="WHTH_GntR"/>
    <property type="match status" value="1"/>
</dbReference>
<keyword evidence="2" id="KW-0238">DNA-binding</keyword>
<dbReference type="InterPro" id="IPR000524">
    <property type="entry name" value="Tscrpt_reg_HTH_GntR"/>
</dbReference>
<accession>A0A934QR70</accession>
<dbReference type="SMART" id="SM00895">
    <property type="entry name" value="FCD"/>
    <property type="match status" value="1"/>
</dbReference>
<dbReference type="PANTHER" id="PTHR43537">
    <property type="entry name" value="TRANSCRIPTIONAL REGULATOR, GNTR FAMILY"/>
    <property type="match status" value="1"/>
</dbReference>
<evidence type="ECO:0000256" key="3">
    <source>
        <dbReference type="ARBA" id="ARBA00023163"/>
    </source>
</evidence>
<dbReference type="SMART" id="SM00345">
    <property type="entry name" value="HTH_GNTR"/>
    <property type="match status" value="1"/>
</dbReference>
<name>A0A934QR70_9PSEU</name>
<evidence type="ECO:0000256" key="4">
    <source>
        <dbReference type="SAM" id="MobiDB-lite"/>
    </source>
</evidence>
<dbReference type="PRINTS" id="PR00035">
    <property type="entry name" value="HTHGNTR"/>
</dbReference>
<dbReference type="InterPro" id="IPR036390">
    <property type="entry name" value="WH_DNA-bd_sf"/>
</dbReference>
<dbReference type="InterPro" id="IPR008920">
    <property type="entry name" value="TF_FadR/GntR_C"/>
</dbReference>
<evidence type="ECO:0000256" key="1">
    <source>
        <dbReference type="ARBA" id="ARBA00023015"/>
    </source>
</evidence>
<dbReference type="EMBL" id="JAENJH010000005">
    <property type="protein sequence ID" value="MBK1786727.1"/>
    <property type="molecule type" value="Genomic_DNA"/>
</dbReference>
<protein>
    <submittedName>
        <fullName evidence="6">FadR family transcriptional regulator</fullName>
    </submittedName>
</protein>
<keyword evidence="1" id="KW-0805">Transcription regulation</keyword>
<dbReference type="Pfam" id="PF07729">
    <property type="entry name" value="FCD"/>
    <property type="match status" value="1"/>
</dbReference>
<dbReference type="PANTHER" id="PTHR43537:SF47">
    <property type="entry name" value="REGULATORY PROTEIN GNTR HTH"/>
    <property type="match status" value="1"/>
</dbReference>
<dbReference type="Gene3D" id="1.10.10.10">
    <property type="entry name" value="Winged helix-like DNA-binding domain superfamily/Winged helix DNA-binding domain"/>
    <property type="match status" value="1"/>
</dbReference>
<dbReference type="Gene3D" id="1.20.120.530">
    <property type="entry name" value="GntR ligand-binding domain-like"/>
    <property type="match status" value="1"/>
</dbReference>
<dbReference type="PROSITE" id="PS50949">
    <property type="entry name" value="HTH_GNTR"/>
    <property type="match status" value="1"/>
</dbReference>
<comment type="caution">
    <text evidence="6">The sequence shown here is derived from an EMBL/GenBank/DDBJ whole genome shotgun (WGS) entry which is preliminary data.</text>
</comment>
<dbReference type="SUPFAM" id="SSF46785">
    <property type="entry name" value="Winged helix' DNA-binding domain"/>
    <property type="match status" value="1"/>
</dbReference>
<feature type="region of interest" description="Disordered" evidence="4">
    <location>
        <begin position="230"/>
        <end position="265"/>
    </location>
</feature>
<feature type="compositionally biased region" description="Gly residues" evidence="4">
    <location>
        <begin position="231"/>
        <end position="245"/>
    </location>
</feature>
<dbReference type="Pfam" id="PF00392">
    <property type="entry name" value="GntR"/>
    <property type="match status" value="1"/>
</dbReference>
<feature type="domain" description="HTH gntR-type" evidence="5">
    <location>
        <begin position="9"/>
        <end position="77"/>
    </location>
</feature>
<proteinExistence type="predicted"/>
<sequence>MPLAATQRSGLVDQVISQLRDAIHQGEWPLGERIPTEAALVASLGVGRNTVREAVRALAHSGLLEVRQGDGTYVRATSEVSGAIRRLAGSELREVLQVRRPLEVEGARLAATERTDEELALLADALARRDRAWHAQRFDEFVLADAEFHLLTVRASHNTLLLELYRGLTEVITASVAATSQTTLSNAEPIGHHGLFDAIAAKDPDRAVAEAGGFLTELLSRSDADGLSWRGVGGAGPVGVPGSGQGPASPRRAVPRSAPGAAPPC</sequence>
<dbReference type="GO" id="GO:0003700">
    <property type="term" value="F:DNA-binding transcription factor activity"/>
    <property type="evidence" value="ECO:0007669"/>
    <property type="project" value="InterPro"/>
</dbReference>
<dbReference type="InterPro" id="IPR011711">
    <property type="entry name" value="GntR_C"/>
</dbReference>
<gene>
    <name evidence="6" type="ORF">JHE00_20575</name>
</gene>
<evidence type="ECO:0000259" key="5">
    <source>
        <dbReference type="PROSITE" id="PS50949"/>
    </source>
</evidence>
<organism evidence="6 7">
    <name type="scientific">Prauserella cavernicola</name>
    <dbReference type="NCBI Taxonomy" id="2800127"/>
    <lineage>
        <taxon>Bacteria</taxon>
        <taxon>Bacillati</taxon>
        <taxon>Actinomycetota</taxon>
        <taxon>Actinomycetes</taxon>
        <taxon>Pseudonocardiales</taxon>
        <taxon>Pseudonocardiaceae</taxon>
        <taxon>Prauserella</taxon>
    </lineage>
</organism>
<evidence type="ECO:0000313" key="6">
    <source>
        <dbReference type="EMBL" id="MBK1786727.1"/>
    </source>
</evidence>
<evidence type="ECO:0000256" key="2">
    <source>
        <dbReference type="ARBA" id="ARBA00023125"/>
    </source>
</evidence>
<dbReference type="SUPFAM" id="SSF48008">
    <property type="entry name" value="GntR ligand-binding domain-like"/>
    <property type="match status" value="1"/>
</dbReference>
<evidence type="ECO:0000313" key="7">
    <source>
        <dbReference type="Proteomes" id="UP000635245"/>
    </source>
</evidence>
<reference evidence="6" key="1">
    <citation type="submission" date="2020-12" db="EMBL/GenBank/DDBJ databases">
        <title>Prauserella sp. ASG 168, a novel actinomycete isolated from cave rock.</title>
        <authorList>
            <person name="Suriyachadkun C."/>
        </authorList>
    </citation>
    <scope>NUCLEOTIDE SEQUENCE</scope>
    <source>
        <strain evidence="6">ASG 168</strain>
    </source>
</reference>
<dbReference type="InterPro" id="IPR036388">
    <property type="entry name" value="WH-like_DNA-bd_sf"/>
</dbReference>
<dbReference type="GO" id="GO:0003677">
    <property type="term" value="F:DNA binding"/>
    <property type="evidence" value="ECO:0007669"/>
    <property type="project" value="UniProtKB-KW"/>
</dbReference>
<dbReference type="Proteomes" id="UP000635245">
    <property type="component" value="Unassembled WGS sequence"/>
</dbReference>
<dbReference type="AlphaFoldDB" id="A0A934QR70"/>
<keyword evidence="7" id="KW-1185">Reference proteome</keyword>